<protein>
    <submittedName>
        <fullName evidence="2">Putative ribonuclease H protein</fullName>
    </submittedName>
</protein>
<dbReference type="CDD" id="cd01650">
    <property type="entry name" value="RT_nLTR_like"/>
    <property type="match status" value="1"/>
</dbReference>
<comment type="caution">
    <text evidence="2">The sequence shown here is derived from an EMBL/GenBank/DDBJ whole genome shotgun (WGS) entry which is preliminary data.</text>
</comment>
<organism evidence="2 3">
    <name type="scientific">Vitis vinifera</name>
    <name type="common">Grape</name>
    <dbReference type="NCBI Taxonomy" id="29760"/>
    <lineage>
        <taxon>Eukaryota</taxon>
        <taxon>Viridiplantae</taxon>
        <taxon>Streptophyta</taxon>
        <taxon>Embryophyta</taxon>
        <taxon>Tracheophyta</taxon>
        <taxon>Spermatophyta</taxon>
        <taxon>Magnoliopsida</taxon>
        <taxon>eudicotyledons</taxon>
        <taxon>Gunneridae</taxon>
        <taxon>Pentapetalae</taxon>
        <taxon>rosids</taxon>
        <taxon>Vitales</taxon>
        <taxon>Vitaceae</taxon>
        <taxon>Viteae</taxon>
        <taxon>Vitis</taxon>
    </lineage>
</organism>
<dbReference type="InterPro" id="IPR000477">
    <property type="entry name" value="RT_dom"/>
</dbReference>
<accession>A0A438F1D1</accession>
<feature type="domain" description="Reverse transcriptase" evidence="1">
    <location>
        <begin position="9"/>
        <end position="132"/>
    </location>
</feature>
<dbReference type="PANTHER" id="PTHR33116">
    <property type="entry name" value="REVERSE TRANSCRIPTASE ZINC-BINDING DOMAIN-CONTAINING PROTEIN-RELATED-RELATED"/>
    <property type="match status" value="1"/>
</dbReference>
<evidence type="ECO:0000313" key="3">
    <source>
        <dbReference type="Proteomes" id="UP000288805"/>
    </source>
</evidence>
<name>A0A438F1D1_VITVI</name>
<proteinExistence type="predicted"/>
<dbReference type="AlphaFoldDB" id="A0A438F1D1"/>
<dbReference type="Pfam" id="PF00078">
    <property type="entry name" value="RVT_1"/>
    <property type="match status" value="1"/>
</dbReference>
<reference evidence="2 3" key="1">
    <citation type="journal article" date="2018" name="PLoS Genet.">
        <title>Population sequencing reveals clonal diversity and ancestral inbreeding in the grapevine cultivar Chardonnay.</title>
        <authorList>
            <person name="Roach M.J."/>
            <person name="Johnson D.L."/>
            <person name="Bohlmann J."/>
            <person name="van Vuuren H.J."/>
            <person name="Jones S.J."/>
            <person name="Pretorius I.S."/>
            <person name="Schmidt S.A."/>
            <person name="Borneman A.R."/>
        </authorList>
    </citation>
    <scope>NUCLEOTIDE SEQUENCE [LARGE SCALE GENOMIC DNA]</scope>
    <source>
        <strain evidence="3">cv. Chardonnay</strain>
        <tissue evidence="2">Leaf</tissue>
    </source>
</reference>
<dbReference type="EMBL" id="QGNW01001139">
    <property type="protein sequence ID" value="RVW53819.1"/>
    <property type="molecule type" value="Genomic_DNA"/>
</dbReference>
<dbReference type="PANTHER" id="PTHR33116:SF78">
    <property type="entry name" value="OS12G0587133 PROTEIN"/>
    <property type="match status" value="1"/>
</dbReference>
<sequence>MFRGVEDLRDFRPISLVGGLYKWLAKVLANRLKLVVGKVVSKAQNAFVEGRQILDVVLVANEVMDSILKSNEVVVMCKLDIEKAYDHVDWSFLFSVMGFFQSSKGLRQEDPLSPYLFVIAMEALSCLLRSAIMRAISWLIINLDKSELISVGGVENAEALVAKLGCKVGSLPSTYLGLPLGAPHRSVAVWDGVEERLRKKLARWKSQYISKGERITLIQSTLASMPIYFMFVFALPKKVRLRIEQIQRDFLWGGRALERKPHLFGWGLVCLDKNKGGLGVKCLSTLKKAFLCKWNWRFANERGAFWNQVIRGKFGEEQGGWCSKEVRGGYGVGLWKTIRREWIVLSSRMLGSKMCGVPLREGGVGGLEPALL</sequence>
<evidence type="ECO:0000313" key="2">
    <source>
        <dbReference type="EMBL" id="RVW53819.1"/>
    </source>
</evidence>
<gene>
    <name evidence="2" type="primary">VvCHDh000004_565</name>
    <name evidence="2" type="ORF">CK203_088570</name>
</gene>
<evidence type="ECO:0000259" key="1">
    <source>
        <dbReference type="Pfam" id="PF00078"/>
    </source>
</evidence>
<dbReference type="Proteomes" id="UP000288805">
    <property type="component" value="Unassembled WGS sequence"/>
</dbReference>